<organism evidence="1 2">
    <name type="scientific">Pseudomonas fulva</name>
    <dbReference type="NCBI Taxonomy" id="47880"/>
    <lineage>
        <taxon>Bacteria</taxon>
        <taxon>Pseudomonadati</taxon>
        <taxon>Pseudomonadota</taxon>
        <taxon>Gammaproteobacteria</taxon>
        <taxon>Pseudomonadales</taxon>
        <taxon>Pseudomonadaceae</taxon>
        <taxon>Pseudomonas</taxon>
    </lineage>
</organism>
<dbReference type="EMBL" id="JXQW01000066">
    <property type="protein sequence ID" value="KIP95794.1"/>
    <property type="molecule type" value="Genomic_DNA"/>
</dbReference>
<evidence type="ECO:0000313" key="2">
    <source>
        <dbReference type="Proteomes" id="UP000032068"/>
    </source>
</evidence>
<proteinExistence type="predicted"/>
<dbReference type="RefSeq" id="WP_042556014.1">
    <property type="nucleotide sequence ID" value="NZ_JXQW01000066.1"/>
</dbReference>
<comment type="caution">
    <text evidence="1">The sequence shown here is derived from an EMBL/GenBank/DDBJ whole genome shotgun (WGS) entry which is preliminary data.</text>
</comment>
<dbReference type="AlphaFoldDB" id="A0A0D0KCB8"/>
<reference evidence="1 2" key="1">
    <citation type="submission" date="2014-12" db="EMBL/GenBank/DDBJ databases">
        <title>16Stimator: statistical estimation of ribosomal gene copy numbers from draft genome assemblies.</title>
        <authorList>
            <person name="Perisin M.A."/>
            <person name="Vetter M."/>
            <person name="Gilbert J.A."/>
            <person name="Bergelson J."/>
        </authorList>
    </citation>
    <scope>NUCLEOTIDE SEQUENCE [LARGE SCALE GENOMIC DNA]</scope>
    <source>
        <strain evidence="1 2">MEJ086</strain>
    </source>
</reference>
<protein>
    <submittedName>
        <fullName evidence="1">Uncharacterized protein</fullName>
    </submittedName>
</protein>
<dbReference type="OrthoDB" id="6429459at2"/>
<name>A0A0D0KCB8_9PSED</name>
<dbReference type="Proteomes" id="UP000032068">
    <property type="component" value="Unassembled WGS sequence"/>
</dbReference>
<evidence type="ECO:0000313" key="1">
    <source>
        <dbReference type="EMBL" id="KIP95794.1"/>
    </source>
</evidence>
<accession>A0A0D0KCB8</accession>
<gene>
    <name evidence="1" type="ORF">RU08_22000</name>
</gene>
<sequence>MTITQSVLDDLWNGEKSICFFVHSGGCYWVVDEKHNFSLDAEKDYRAYLEDGEITQEQYEQSCRLFRGGILRMTAENFPQYLNDSCEKVLSLADLKAFMVLDNELFEEIEHYFLTGEGLTSCLFKQANVVSSRLPKFYINFDRKIFMHMDDVRAHESLVYSGWVAQCFDFSFLIPTRERYWMIAGNDYWKLRFV</sequence>